<feature type="compositionally biased region" description="Basic and acidic residues" evidence="1">
    <location>
        <begin position="44"/>
        <end position="62"/>
    </location>
</feature>
<evidence type="ECO:0000313" key="2">
    <source>
        <dbReference type="EMBL" id="KAL3783742.1"/>
    </source>
</evidence>
<keyword evidence="3" id="KW-1185">Reference proteome</keyword>
<gene>
    <name evidence="2" type="ORF">HJC23_004861</name>
</gene>
<feature type="region of interest" description="Disordered" evidence="1">
    <location>
        <begin position="29"/>
        <end position="62"/>
    </location>
</feature>
<evidence type="ECO:0000313" key="3">
    <source>
        <dbReference type="Proteomes" id="UP001516023"/>
    </source>
</evidence>
<dbReference type="Proteomes" id="UP001516023">
    <property type="component" value="Unassembled WGS sequence"/>
</dbReference>
<dbReference type="EMBL" id="JABMIG020000252">
    <property type="protein sequence ID" value="KAL3783742.1"/>
    <property type="molecule type" value="Genomic_DNA"/>
</dbReference>
<protein>
    <submittedName>
        <fullName evidence="2">Uncharacterized protein</fullName>
    </submittedName>
</protein>
<reference evidence="2 3" key="1">
    <citation type="journal article" date="2020" name="G3 (Bethesda)">
        <title>Improved Reference Genome for Cyclotella cryptica CCMP332, a Model for Cell Wall Morphogenesis, Salinity Adaptation, and Lipid Production in Diatoms (Bacillariophyta).</title>
        <authorList>
            <person name="Roberts W.R."/>
            <person name="Downey K.M."/>
            <person name="Ruck E.C."/>
            <person name="Traller J.C."/>
            <person name="Alverson A.J."/>
        </authorList>
    </citation>
    <scope>NUCLEOTIDE SEQUENCE [LARGE SCALE GENOMIC DNA]</scope>
    <source>
        <strain evidence="2 3">CCMP332</strain>
    </source>
</reference>
<name>A0ABD3P7I3_9STRA</name>
<sequence>MCDGRNPRWDPALTSTRQMTANLFFSTVTPSPSTQVSHAPSSHSNDERKNEDKSQHSKQQKKDDSNIFLDNLGKIFLTTIALVLLSLLRSTKGNNARAALRDDIEASALLDPLEIEDLRFANENLLTKSVWDEILKEFREVGRERVTYGTFMNVVLRVLRRIHGEGATIQCGHLMDRVVIAEMDRVGREIDASEKDGESCDATKEIELPLSFLLAALSLALYSTVADRIDALYNVMVLIQGFNNDAGESTTAPLSIDPEPETLRKELPSVSLVQVEQMIQHLQNTCQLVPDAQIVETNANVPYQTYRVGDGTELTKRAREAMAGKNKNAKEADDEGSRSDSVVLEDFYAILKSRSVCAWGECYVKKNDRMTTSDR</sequence>
<dbReference type="AlphaFoldDB" id="A0ABD3P7I3"/>
<accession>A0ABD3P7I3</accession>
<proteinExistence type="predicted"/>
<organism evidence="2 3">
    <name type="scientific">Cyclotella cryptica</name>
    <dbReference type="NCBI Taxonomy" id="29204"/>
    <lineage>
        <taxon>Eukaryota</taxon>
        <taxon>Sar</taxon>
        <taxon>Stramenopiles</taxon>
        <taxon>Ochrophyta</taxon>
        <taxon>Bacillariophyta</taxon>
        <taxon>Coscinodiscophyceae</taxon>
        <taxon>Thalassiosirophycidae</taxon>
        <taxon>Stephanodiscales</taxon>
        <taxon>Stephanodiscaceae</taxon>
        <taxon>Cyclotella</taxon>
    </lineage>
</organism>
<evidence type="ECO:0000256" key="1">
    <source>
        <dbReference type="SAM" id="MobiDB-lite"/>
    </source>
</evidence>
<comment type="caution">
    <text evidence="2">The sequence shown here is derived from an EMBL/GenBank/DDBJ whole genome shotgun (WGS) entry which is preliminary data.</text>
</comment>